<comment type="caution">
    <text evidence="2">The sequence shown here is derived from an EMBL/GenBank/DDBJ whole genome shotgun (WGS) entry which is preliminary data.</text>
</comment>
<gene>
    <name evidence="2" type="ORF">EDF62_3391</name>
</gene>
<name>A0A4V3CX89_9MICO</name>
<organism evidence="2 3">
    <name type="scientific">Leucobacter luti</name>
    <dbReference type="NCBI Taxonomy" id="340320"/>
    <lineage>
        <taxon>Bacteria</taxon>
        <taxon>Bacillati</taxon>
        <taxon>Actinomycetota</taxon>
        <taxon>Actinomycetes</taxon>
        <taxon>Micrococcales</taxon>
        <taxon>Microbacteriaceae</taxon>
        <taxon>Leucobacter</taxon>
    </lineage>
</organism>
<dbReference type="EMBL" id="SNYA01000010">
    <property type="protein sequence ID" value="TDP89308.1"/>
    <property type="molecule type" value="Genomic_DNA"/>
</dbReference>
<dbReference type="GO" id="GO:0004721">
    <property type="term" value="F:phosphoprotein phosphatase activity"/>
    <property type="evidence" value="ECO:0007669"/>
    <property type="project" value="InterPro"/>
</dbReference>
<dbReference type="InterPro" id="IPR000387">
    <property type="entry name" value="Tyr_Pase_dom"/>
</dbReference>
<dbReference type="InterPro" id="IPR029021">
    <property type="entry name" value="Prot-tyrosine_phosphatase-like"/>
</dbReference>
<sequence>MTSITLSAPVNLRDLGGIPITGGRLRPRIAIRADDLATITETAAAALVRDGLTAVIDLRSDTEAAITGRGPLAGYPVSYHHLPLIAHVGASMPKDSLALNHEHMGRMYTSMVSEAASQLVAALTVIADAEGSTAFHCSAGRDRTGVLAAVLLLTLGATDQEIVADYGRTGPNMPAIVARTRPVMAEMFAALELNYDPTGDDGREGMGDLLEAGMEESMRMLLTALRAEHSDPLAPLYAAGLTDATVTRLRDRALGA</sequence>
<dbReference type="Pfam" id="PF13350">
    <property type="entry name" value="Y_phosphatase3"/>
    <property type="match status" value="1"/>
</dbReference>
<evidence type="ECO:0000313" key="3">
    <source>
        <dbReference type="Proteomes" id="UP000295601"/>
    </source>
</evidence>
<protein>
    <submittedName>
        <fullName evidence="2">Protein-tyrosine phosphatase</fullName>
    </submittedName>
</protein>
<dbReference type="RefSeq" id="WP_133617879.1">
    <property type="nucleotide sequence ID" value="NZ_SNYA01000010.1"/>
</dbReference>
<dbReference type="InterPro" id="IPR016130">
    <property type="entry name" value="Tyr_Pase_AS"/>
</dbReference>
<proteinExistence type="predicted"/>
<dbReference type="PROSITE" id="PS00383">
    <property type="entry name" value="TYR_PHOSPHATASE_1"/>
    <property type="match status" value="1"/>
</dbReference>
<dbReference type="SUPFAM" id="SSF52799">
    <property type="entry name" value="(Phosphotyrosine protein) phosphatases II"/>
    <property type="match status" value="1"/>
</dbReference>
<dbReference type="InterPro" id="IPR026893">
    <property type="entry name" value="Tyr/Ser_Pase_IphP-type"/>
</dbReference>
<reference evidence="2 3" key="1">
    <citation type="submission" date="2019-03" db="EMBL/GenBank/DDBJ databases">
        <title>Genomic analyses of the natural microbiome of Caenorhabditis elegans.</title>
        <authorList>
            <person name="Samuel B."/>
        </authorList>
    </citation>
    <scope>NUCLEOTIDE SEQUENCE [LARGE SCALE GENOMIC DNA]</scope>
    <source>
        <strain evidence="2 3">JUb18</strain>
    </source>
</reference>
<dbReference type="PROSITE" id="PS50056">
    <property type="entry name" value="TYR_PHOSPHATASE_2"/>
    <property type="match status" value="1"/>
</dbReference>
<keyword evidence="3" id="KW-1185">Reference proteome</keyword>
<dbReference type="AlphaFoldDB" id="A0A4V3CX89"/>
<evidence type="ECO:0000259" key="1">
    <source>
        <dbReference type="PROSITE" id="PS50056"/>
    </source>
</evidence>
<evidence type="ECO:0000313" key="2">
    <source>
        <dbReference type="EMBL" id="TDP89308.1"/>
    </source>
</evidence>
<accession>A0A4V3CX89</accession>
<dbReference type="Gene3D" id="3.90.190.10">
    <property type="entry name" value="Protein tyrosine phosphatase superfamily"/>
    <property type="match status" value="1"/>
</dbReference>
<feature type="domain" description="Tyrosine specific protein phosphatases" evidence="1">
    <location>
        <begin position="106"/>
        <end position="153"/>
    </location>
</feature>
<dbReference type="OrthoDB" id="1188001at2"/>
<dbReference type="Proteomes" id="UP000295601">
    <property type="component" value="Unassembled WGS sequence"/>
</dbReference>